<name>A0A833TC26_PHYIN</name>
<comment type="caution">
    <text evidence="2">The sequence shown here is derived from an EMBL/GenBank/DDBJ whole genome shotgun (WGS) entry which is preliminary data.</text>
</comment>
<dbReference type="EMBL" id="WSZM01000194">
    <property type="protein sequence ID" value="KAF4038471.1"/>
    <property type="molecule type" value="Genomic_DNA"/>
</dbReference>
<gene>
    <name evidence="2" type="ORF">GN244_ATG09442</name>
</gene>
<evidence type="ECO:0000313" key="3">
    <source>
        <dbReference type="Proteomes" id="UP000602510"/>
    </source>
</evidence>
<proteinExistence type="predicted"/>
<evidence type="ECO:0000313" key="2">
    <source>
        <dbReference type="EMBL" id="KAF4038471.1"/>
    </source>
</evidence>
<keyword evidence="3" id="KW-1185">Reference proteome</keyword>
<dbReference type="AlphaFoldDB" id="A0A833TC26"/>
<protein>
    <recommendedName>
        <fullName evidence="4">Secreted RxLR effector peptide protein</fullName>
    </recommendedName>
</protein>
<evidence type="ECO:0000256" key="1">
    <source>
        <dbReference type="SAM" id="SignalP"/>
    </source>
</evidence>
<dbReference type="Proteomes" id="UP000602510">
    <property type="component" value="Unassembled WGS sequence"/>
</dbReference>
<feature type="chain" id="PRO_5032280901" description="Secreted RxLR effector peptide protein" evidence="1">
    <location>
        <begin position="22"/>
        <end position="67"/>
    </location>
</feature>
<reference evidence="2" key="1">
    <citation type="submission" date="2020-04" db="EMBL/GenBank/DDBJ databases">
        <title>Hybrid Assembly of Korean Phytophthora infestans isolates.</title>
        <authorList>
            <person name="Prokchorchik M."/>
            <person name="Lee Y."/>
            <person name="Seo J."/>
            <person name="Cho J.-H."/>
            <person name="Park Y.-E."/>
            <person name="Jang D.-C."/>
            <person name="Im J.-S."/>
            <person name="Choi J.-G."/>
            <person name="Park H.-J."/>
            <person name="Lee G.-B."/>
            <person name="Lee Y.-G."/>
            <person name="Hong S.-Y."/>
            <person name="Cho K."/>
            <person name="Sohn K.H."/>
        </authorList>
    </citation>
    <scope>NUCLEOTIDE SEQUENCE</scope>
    <source>
        <strain evidence="2">KR_1_A1</strain>
    </source>
</reference>
<organism evidence="2 3">
    <name type="scientific">Phytophthora infestans</name>
    <name type="common">Potato late blight agent</name>
    <name type="synonym">Botrytis infestans</name>
    <dbReference type="NCBI Taxonomy" id="4787"/>
    <lineage>
        <taxon>Eukaryota</taxon>
        <taxon>Sar</taxon>
        <taxon>Stramenopiles</taxon>
        <taxon>Oomycota</taxon>
        <taxon>Peronosporomycetes</taxon>
        <taxon>Peronosporales</taxon>
        <taxon>Peronosporaceae</taxon>
        <taxon>Phytophthora</taxon>
    </lineage>
</organism>
<accession>A0A833TC26</accession>
<feature type="signal peptide" evidence="1">
    <location>
        <begin position="1"/>
        <end position="21"/>
    </location>
</feature>
<keyword evidence="1" id="KW-0732">Signal</keyword>
<sequence length="67" mass="7223">MPKVLFACAIAAAYASQLSSGEVITATERNLRVNADSSFSSNGDAAAGLEEKTWHFIVAYPCKWGLW</sequence>
<evidence type="ECO:0008006" key="4">
    <source>
        <dbReference type="Google" id="ProtNLM"/>
    </source>
</evidence>